<dbReference type="AlphaFoldDB" id="A0A426RG91"/>
<name>A0A426RG91_9FLAO</name>
<evidence type="ECO:0000256" key="1">
    <source>
        <dbReference type="SAM" id="Phobius"/>
    </source>
</evidence>
<organism evidence="2 3">
    <name type="scientific">Maribacter algicola</name>
    <dbReference type="NCBI Taxonomy" id="2498892"/>
    <lineage>
        <taxon>Bacteria</taxon>
        <taxon>Pseudomonadati</taxon>
        <taxon>Bacteroidota</taxon>
        <taxon>Flavobacteriia</taxon>
        <taxon>Flavobacteriales</taxon>
        <taxon>Flavobacteriaceae</taxon>
        <taxon>Maribacter</taxon>
    </lineage>
</organism>
<proteinExistence type="predicted"/>
<evidence type="ECO:0008006" key="4">
    <source>
        <dbReference type="Google" id="ProtNLM"/>
    </source>
</evidence>
<keyword evidence="1" id="KW-1133">Transmembrane helix</keyword>
<keyword evidence="1" id="KW-0472">Membrane</keyword>
<keyword evidence="3" id="KW-1185">Reference proteome</keyword>
<gene>
    <name evidence="2" type="ORF">DZC72_09465</name>
</gene>
<accession>A0A426RG91</accession>
<dbReference type="EMBL" id="QUSX01000002">
    <property type="protein sequence ID" value="RRQ47963.1"/>
    <property type="molecule type" value="Genomic_DNA"/>
</dbReference>
<dbReference type="Gene3D" id="2.60.120.200">
    <property type="match status" value="1"/>
</dbReference>
<evidence type="ECO:0000313" key="3">
    <source>
        <dbReference type="Proteomes" id="UP000286990"/>
    </source>
</evidence>
<sequence length="302" mass="34896">MRMIKPFLVLVSIVMGCGGFLFISKDKKVGDSKKLLSEETTLDQSRETPPTLLFKSGFEGVSISNPKDGYQYITGQDAITNFSWPIYILGSDFSGIHRVNDDNGKAIKNKLEKVQGPKGNITNTLYQEVTYDVQVTQTPYQINNIKQNPGELYVRYWMKTDTVSLLGTDEWRAIWEYKTKEYAENRGFRMIAYMAKDNQGKPFWLFQGDKNPQMPVWQVENYKIPLIRGEWFKLEFFLRWSDDSNGYASMKVNDQLIGEHHGPTTNNSDPMDFMMLTQVYGNSHPLYQWVDDLEIWDGNPTP</sequence>
<comment type="caution">
    <text evidence="2">The sequence shown here is derived from an EMBL/GenBank/DDBJ whole genome shotgun (WGS) entry which is preliminary data.</text>
</comment>
<dbReference type="Proteomes" id="UP000286990">
    <property type="component" value="Unassembled WGS sequence"/>
</dbReference>
<keyword evidence="1" id="KW-0812">Transmembrane</keyword>
<feature type="transmembrane region" description="Helical" evidence="1">
    <location>
        <begin position="6"/>
        <end position="24"/>
    </location>
</feature>
<protein>
    <recommendedName>
        <fullName evidence="4">LamG domain-containing protein</fullName>
    </recommendedName>
</protein>
<dbReference type="PROSITE" id="PS51257">
    <property type="entry name" value="PROKAR_LIPOPROTEIN"/>
    <property type="match status" value="1"/>
</dbReference>
<evidence type="ECO:0000313" key="2">
    <source>
        <dbReference type="EMBL" id="RRQ47963.1"/>
    </source>
</evidence>
<reference evidence="3" key="1">
    <citation type="submission" date="2018-12" db="EMBL/GenBank/DDBJ databases">
        <title>Maribacter lutimaris sp. nov., isolated from marine sediment.</title>
        <authorList>
            <person name="Kim K.K."/>
        </authorList>
    </citation>
    <scope>NUCLEOTIDE SEQUENCE [LARGE SCALE GENOMIC DNA]</scope>
    <source>
        <strain evidence="3">PoM-212</strain>
    </source>
</reference>